<dbReference type="EMBL" id="JAKLTN010000002">
    <property type="protein sequence ID" value="MCG2577978.1"/>
    <property type="molecule type" value="Genomic_DNA"/>
</dbReference>
<keyword evidence="2" id="KW-1185">Reference proteome</keyword>
<evidence type="ECO:0000313" key="2">
    <source>
        <dbReference type="Proteomes" id="UP001165384"/>
    </source>
</evidence>
<dbReference type="RefSeq" id="WP_275711303.1">
    <property type="nucleotide sequence ID" value="NZ_JAKLTN010000002.1"/>
</dbReference>
<reference evidence="1" key="1">
    <citation type="submission" date="2022-01" db="EMBL/GenBank/DDBJ databases">
        <authorList>
            <person name="Jo J.-H."/>
            <person name="Im W.-T."/>
        </authorList>
    </citation>
    <scope>NUCLEOTIDE SEQUENCE</scope>
    <source>
        <strain evidence="1">XY25</strain>
    </source>
</reference>
<accession>A0ABS9K473</accession>
<dbReference type="PANTHER" id="PTHR41913:SF1">
    <property type="entry name" value="DUF1684 DOMAIN-CONTAINING PROTEIN"/>
    <property type="match status" value="1"/>
</dbReference>
<proteinExistence type="predicted"/>
<dbReference type="PANTHER" id="PTHR41913">
    <property type="entry name" value="DUF1684 DOMAIN-CONTAINING PROTEIN"/>
    <property type="match status" value="1"/>
</dbReference>
<evidence type="ECO:0000313" key="1">
    <source>
        <dbReference type="EMBL" id="MCG2577978.1"/>
    </source>
</evidence>
<comment type="caution">
    <text evidence="1">The sequence shown here is derived from an EMBL/GenBank/DDBJ whole genome shotgun (WGS) entry which is preliminary data.</text>
</comment>
<name>A0ABS9K473_9RHOO</name>
<dbReference type="Pfam" id="PF07920">
    <property type="entry name" value="DUF1684"/>
    <property type="match status" value="1"/>
</dbReference>
<dbReference type="Proteomes" id="UP001165384">
    <property type="component" value="Unassembled WGS sequence"/>
</dbReference>
<dbReference type="InterPro" id="IPR012467">
    <property type="entry name" value="DUF1684"/>
</dbReference>
<protein>
    <submittedName>
        <fullName evidence="1">DUF1684 domain-containing protein</fullName>
    </submittedName>
</protein>
<sequence length="263" mass="29051">MDSGKQQAWHRWRNAREVELSGPDSWIGLIGLHWLEPGSNRVGSGEDCVVRLPGGAAHLGELLWAGDSLRWQPVKGEALELVTDRDGAPTTVDCAPLAFFVVERDGRLAVRLRDREWAKTQPFAGLAYFDYDPAWAIDAAWEALEPPVVMEVPNVTDDLKLVSVTHKAVFAVAGEPVELLPMSVSEREVFFVFRDRTSGRDTYGAGRFLKAKPAQDGRIRLDFNFAFNPPCAFTAFATCPLPPPENWLSFAVEAGEMKPAKSA</sequence>
<organism evidence="1 2">
    <name type="scientific">Dechloromonas hankyongensis</name>
    <dbReference type="NCBI Taxonomy" id="2908002"/>
    <lineage>
        <taxon>Bacteria</taxon>
        <taxon>Pseudomonadati</taxon>
        <taxon>Pseudomonadota</taxon>
        <taxon>Betaproteobacteria</taxon>
        <taxon>Rhodocyclales</taxon>
        <taxon>Azonexaceae</taxon>
        <taxon>Dechloromonas</taxon>
    </lineage>
</organism>
<gene>
    <name evidence="1" type="ORF">LZ012_13360</name>
</gene>